<proteinExistence type="predicted"/>
<evidence type="ECO:0000313" key="3">
    <source>
        <dbReference type="Proteomes" id="UP000433575"/>
    </source>
</evidence>
<evidence type="ECO:0000313" key="1">
    <source>
        <dbReference type="EMBL" id="MSA90211.1"/>
    </source>
</evidence>
<keyword evidence="4" id="KW-1185">Reference proteome</keyword>
<dbReference type="OrthoDB" id="9090890at2"/>
<organism evidence="1 3">
    <name type="scientific">Holdemania massiliensis</name>
    <dbReference type="NCBI Taxonomy" id="1468449"/>
    <lineage>
        <taxon>Bacteria</taxon>
        <taxon>Bacillati</taxon>
        <taxon>Bacillota</taxon>
        <taxon>Erysipelotrichia</taxon>
        <taxon>Erysipelotrichales</taxon>
        <taxon>Erysipelotrichaceae</taxon>
        <taxon>Holdemania</taxon>
    </lineage>
</organism>
<dbReference type="Proteomes" id="UP000433575">
    <property type="component" value="Unassembled WGS sequence"/>
</dbReference>
<evidence type="ECO:0000313" key="2">
    <source>
        <dbReference type="EMBL" id="MSC33941.1"/>
    </source>
</evidence>
<dbReference type="InterPro" id="IPR024265">
    <property type="entry name" value="DUF3788"/>
</dbReference>
<evidence type="ECO:0000313" key="4">
    <source>
        <dbReference type="Proteomes" id="UP000480929"/>
    </source>
</evidence>
<dbReference type="RefSeq" id="WP_020224936.1">
    <property type="nucleotide sequence ID" value="NZ_AP031450.1"/>
</dbReference>
<sequence length="137" mass="15769">MGERMLDKLNTPTFEEMAETCGKSRALFIQINELLSAVCGTVQTICFPYGNHYGWAVAHKKKKKLICNVFAETDSLTVMLRLSNEQFAQIYYQVEQETQACIDKKYPCGDGGWLHYRVTNEAQFRDVQKMLELKCRA</sequence>
<dbReference type="EMBL" id="WKPJ01000022">
    <property type="protein sequence ID" value="MSA90211.1"/>
    <property type="molecule type" value="Genomic_DNA"/>
</dbReference>
<accession>A0A6N7S8J2</accession>
<name>A0A6N7S8J2_9FIRM</name>
<protein>
    <submittedName>
        <fullName evidence="1">DUF3788 family protein</fullName>
    </submittedName>
</protein>
<comment type="caution">
    <text evidence="1">The sequence shown here is derived from an EMBL/GenBank/DDBJ whole genome shotgun (WGS) entry which is preliminary data.</text>
</comment>
<dbReference type="EMBL" id="WKPI01000024">
    <property type="protein sequence ID" value="MSC33941.1"/>
    <property type="molecule type" value="Genomic_DNA"/>
</dbReference>
<dbReference type="Pfam" id="PF12663">
    <property type="entry name" value="DUF3788"/>
    <property type="match status" value="1"/>
</dbReference>
<dbReference type="Proteomes" id="UP000480929">
    <property type="component" value="Unassembled WGS sequence"/>
</dbReference>
<reference evidence="3 4" key="1">
    <citation type="journal article" date="2019" name="Nat. Med.">
        <title>A library of human gut bacterial isolates paired with longitudinal multiomics data enables mechanistic microbiome research.</title>
        <authorList>
            <person name="Poyet M."/>
            <person name="Groussin M."/>
            <person name="Gibbons S.M."/>
            <person name="Avila-Pacheco J."/>
            <person name="Jiang X."/>
            <person name="Kearney S.M."/>
            <person name="Perrotta A.R."/>
            <person name="Berdy B."/>
            <person name="Zhao S."/>
            <person name="Lieberman T.D."/>
            <person name="Swanson P.K."/>
            <person name="Smith M."/>
            <person name="Roesemann S."/>
            <person name="Alexander J.E."/>
            <person name="Rich S.A."/>
            <person name="Livny J."/>
            <person name="Vlamakis H."/>
            <person name="Clish C."/>
            <person name="Bullock K."/>
            <person name="Deik A."/>
            <person name="Scott J."/>
            <person name="Pierce K.A."/>
            <person name="Xavier R.J."/>
            <person name="Alm E.J."/>
        </authorList>
    </citation>
    <scope>NUCLEOTIDE SEQUENCE [LARGE SCALE GENOMIC DNA]</scope>
    <source>
        <strain evidence="1 3">BIOML-A4</strain>
        <strain evidence="2 4">BIOML-A5</strain>
    </source>
</reference>
<dbReference type="AlphaFoldDB" id="A0A6N7S8J2"/>
<gene>
    <name evidence="2" type="ORF">GKD88_12505</name>
    <name evidence="1" type="ORF">GKE08_12835</name>
</gene>
<dbReference type="GeneID" id="42456759"/>